<dbReference type="InterPro" id="IPR050129">
    <property type="entry name" value="Zn_alcohol_dh"/>
</dbReference>
<evidence type="ECO:0000256" key="4">
    <source>
        <dbReference type="SAM" id="Phobius"/>
    </source>
</evidence>
<gene>
    <name evidence="6" type="ORF">S01H1_03902</name>
</gene>
<dbReference type="AlphaFoldDB" id="X0SIW8"/>
<dbReference type="PANTHER" id="PTHR43401:SF2">
    <property type="entry name" value="L-THREONINE 3-DEHYDROGENASE"/>
    <property type="match status" value="1"/>
</dbReference>
<accession>X0SIW8</accession>
<dbReference type="InterPro" id="IPR002328">
    <property type="entry name" value="ADH_Zn_CS"/>
</dbReference>
<dbReference type="InterPro" id="IPR013149">
    <property type="entry name" value="ADH-like_C"/>
</dbReference>
<dbReference type="InterPro" id="IPR020843">
    <property type="entry name" value="ER"/>
</dbReference>
<feature type="domain" description="Enoyl reductase (ER)" evidence="5">
    <location>
        <begin position="8"/>
        <end position="338"/>
    </location>
</feature>
<feature type="transmembrane region" description="Helical" evidence="4">
    <location>
        <begin position="160"/>
        <end position="179"/>
    </location>
</feature>
<dbReference type="InterPro" id="IPR013154">
    <property type="entry name" value="ADH-like_N"/>
</dbReference>
<comment type="caution">
    <text evidence="6">The sequence shown here is derived from an EMBL/GenBank/DDBJ whole genome shotgun (WGS) entry which is preliminary data.</text>
</comment>
<dbReference type="InterPro" id="IPR036291">
    <property type="entry name" value="NAD(P)-bd_dom_sf"/>
</dbReference>
<keyword evidence="3" id="KW-0560">Oxidoreductase</keyword>
<name>X0SIW8_9ZZZZ</name>
<dbReference type="GO" id="GO:0008270">
    <property type="term" value="F:zinc ion binding"/>
    <property type="evidence" value="ECO:0007669"/>
    <property type="project" value="InterPro"/>
</dbReference>
<keyword evidence="2" id="KW-0862">Zinc</keyword>
<dbReference type="Gene3D" id="3.40.50.720">
    <property type="entry name" value="NAD(P)-binding Rossmann-like Domain"/>
    <property type="match status" value="1"/>
</dbReference>
<dbReference type="SUPFAM" id="SSF50129">
    <property type="entry name" value="GroES-like"/>
    <property type="match status" value="1"/>
</dbReference>
<keyword evidence="1" id="KW-0479">Metal-binding</keyword>
<organism evidence="6">
    <name type="scientific">marine sediment metagenome</name>
    <dbReference type="NCBI Taxonomy" id="412755"/>
    <lineage>
        <taxon>unclassified sequences</taxon>
        <taxon>metagenomes</taxon>
        <taxon>ecological metagenomes</taxon>
    </lineage>
</organism>
<dbReference type="CDD" id="cd08235">
    <property type="entry name" value="iditol_2_DH_like"/>
    <property type="match status" value="1"/>
</dbReference>
<dbReference type="PANTHER" id="PTHR43401">
    <property type="entry name" value="L-THREONINE 3-DEHYDROGENASE"/>
    <property type="match status" value="1"/>
</dbReference>
<dbReference type="InterPro" id="IPR011032">
    <property type="entry name" value="GroES-like_sf"/>
</dbReference>
<dbReference type="Gene3D" id="3.90.180.10">
    <property type="entry name" value="Medium-chain alcohol dehydrogenases, catalytic domain"/>
    <property type="match status" value="1"/>
</dbReference>
<dbReference type="SUPFAM" id="SSF51735">
    <property type="entry name" value="NAD(P)-binding Rossmann-fold domains"/>
    <property type="match status" value="1"/>
</dbReference>
<dbReference type="GO" id="GO:0016491">
    <property type="term" value="F:oxidoreductase activity"/>
    <property type="evidence" value="ECO:0007669"/>
    <property type="project" value="UniProtKB-KW"/>
</dbReference>
<dbReference type="EMBL" id="BARS01002091">
    <property type="protein sequence ID" value="GAF80998.1"/>
    <property type="molecule type" value="Genomic_DNA"/>
</dbReference>
<keyword evidence="4" id="KW-0812">Transmembrane</keyword>
<dbReference type="Pfam" id="PF00107">
    <property type="entry name" value="ADH_zinc_N"/>
    <property type="match status" value="1"/>
</dbReference>
<evidence type="ECO:0000256" key="3">
    <source>
        <dbReference type="ARBA" id="ARBA00023002"/>
    </source>
</evidence>
<dbReference type="Pfam" id="PF08240">
    <property type="entry name" value="ADH_N"/>
    <property type="match status" value="1"/>
</dbReference>
<evidence type="ECO:0000259" key="5">
    <source>
        <dbReference type="SMART" id="SM00829"/>
    </source>
</evidence>
<reference evidence="6" key="1">
    <citation type="journal article" date="2014" name="Front. Microbiol.">
        <title>High frequency of phylogenetically diverse reductive dehalogenase-homologous genes in deep subseafloor sedimentary metagenomes.</title>
        <authorList>
            <person name="Kawai M."/>
            <person name="Futagami T."/>
            <person name="Toyoda A."/>
            <person name="Takaki Y."/>
            <person name="Nishi S."/>
            <person name="Hori S."/>
            <person name="Arai W."/>
            <person name="Tsubouchi T."/>
            <person name="Morono Y."/>
            <person name="Uchiyama I."/>
            <person name="Ito T."/>
            <person name="Fujiyama A."/>
            <person name="Inagaki F."/>
            <person name="Takami H."/>
        </authorList>
    </citation>
    <scope>NUCLEOTIDE SEQUENCE</scope>
    <source>
        <strain evidence="6">Expedition CK06-06</strain>
    </source>
</reference>
<protein>
    <recommendedName>
        <fullName evidence="5">Enoyl reductase (ER) domain-containing protein</fullName>
    </recommendedName>
</protein>
<dbReference type="PROSITE" id="PS00059">
    <property type="entry name" value="ADH_ZINC"/>
    <property type="match status" value="1"/>
</dbReference>
<evidence type="ECO:0000313" key="6">
    <source>
        <dbReference type="EMBL" id="GAF80998.1"/>
    </source>
</evidence>
<evidence type="ECO:0000256" key="2">
    <source>
        <dbReference type="ARBA" id="ARBA00022833"/>
    </source>
</evidence>
<evidence type="ECO:0000256" key="1">
    <source>
        <dbReference type="ARBA" id="ARBA00022723"/>
    </source>
</evidence>
<sequence>MRVAMYYSNQDVRLEEMPTPQIGPGELLVRVEACGICGSDVMEWYRRDRVPLVLGHEIGGQITAVGNGVERYKEGDRVSAAHHVPCNTCLYCLSGHHTMCDTLRRTNFDPGCFAEYIRLPAINVDRGVFLLPDEVSYEEASFIEPLACVMRAQRRAHMQPGYSVLIIGSGIAGLLHIQLARSMGAGKVVATDIVDYRLEAARQFGADASFHAEEDLPARLRQINQGHLANLVIVCAGATSATTQALQSVERGGTVLFFAPTNPGVTIPLSINDLFWRNDITLTTSYAASPADYTAALELIRAHSMPITDMITHRLGLTEAGRGFQLVAKAQNSIKVIIEPQK</sequence>
<proteinExistence type="predicted"/>
<keyword evidence="4" id="KW-1133">Transmembrane helix</keyword>
<keyword evidence="4" id="KW-0472">Membrane</keyword>
<dbReference type="SMART" id="SM00829">
    <property type="entry name" value="PKS_ER"/>
    <property type="match status" value="1"/>
</dbReference>